<dbReference type="GO" id="GO:0102130">
    <property type="term" value="F:malonyl-CoA methyltransferase activity"/>
    <property type="evidence" value="ECO:0007669"/>
    <property type="project" value="UniProtKB-EC"/>
</dbReference>
<evidence type="ECO:0000256" key="2">
    <source>
        <dbReference type="ARBA" id="ARBA00022679"/>
    </source>
</evidence>
<evidence type="ECO:0000256" key="3">
    <source>
        <dbReference type="ARBA" id="ARBA00022691"/>
    </source>
</evidence>
<dbReference type="STRING" id="54915.ADS79_24060"/>
<dbReference type="HAMAP" id="MF_00835">
    <property type="entry name" value="BioC"/>
    <property type="match status" value="1"/>
</dbReference>
<dbReference type="SUPFAM" id="SSF53335">
    <property type="entry name" value="S-adenosyl-L-methionine-dependent methyltransferases"/>
    <property type="match status" value="1"/>
</dbReference>
<feature type="domain" description="Methyltransferase" evidence="6">
    <location>
        <begin position="48"/>
        <end position="143"/>
    </location>
</feature>
<dbReference type="CDD" id="cd02440">
    <property type="entry name" value="AdoMet_MTases"/>
    <property type="match status" value="1"/>
</dbReference>
<organism evidence="8 9">
    <name type="scientific">Brevibacillus reuszeri</name>
    <dbReference type="NCBI Taxonomy" id="54915"/>
    <lineage>
        <taxon>Bacteria</taxon>
        <taxon>Bacillati</taxon>
        <taxon>Bacillota</taxon>
        <taxon>Bacilli</taxon>
        <taxon>Bacillales</taxon>
        <taxon>Paenibacillaceae</taxon>
        <taxon>Brevibacillus</taxon>
    </lineage>
</organism>
<dbReference type="Gene3D" id="3.40.50.150">
    <property type="entry name" value="Vaccinia Virus protein VP39"/>
    <property type="match status" value="1"/>
</dbReference>
<dbReference type="Proteomes" id="UP000036834">
    <property type="component" value="Unassembled WGS sequence"/>
</dbReference>
<dbReference type="NCBIfam" id="TIGR02072">
    <property type="entry name" value="BioC"/>
    <property type="match status" value="1"/>
</dbReference>
<keyword evidence="2 5" id="KW-0808">Transferase</keyword>
<dbReference type="AlphaFoldDB" id="A0A0K9YSX3"/>
<dbReference type="EMBL" id="BJON01000004">
    <property type="protein sequence ID" value="GED67507.1"/>
    <property type="molecule type" value="Genomic_DNA"/>
</dbReference>
<name>A0A0K9YSX3_9BACL</name>
<comment type="pathway">
    <text evidence="5">Cofactor biosynthesis; biotin biosynthesis.</text>
</comment>
<dbReference type="Proteomes" id="UP000319578">
    <property type="component" value="Unassembled WGS sequence"/>
</dbReference>
<proteinExistence type="inferred from homology"/>
<keyword evidence="4 5" id="KW-0093">Biotin biosynthesis</keyword>
<keyword evidence="1 5" id="KW-0489">Methyltransferase</keyword>
<evidence type="ECO:0000313" key="8">
    <source>
        <dbReference type="EMBL" id="KNB71824.1"/>
    </source>
</evidence>
<dbReference type="InterPro" id="IPR029063">
    <property type="entry name" value="SAM-dependent_MTases_sf"/>
</dbReference>
<evidence type="ECO:0000259" key="6">
    <source>
        <dbReference type="Pfam" id="PF13649"/>
    </source>
</evidence>
<dbReference type="GO" id="GO:0032259">
    <property type="term" value="P:methylation"/>
    <property type="evidence" value="ECO:0007669"/>
    <property type="project" value="UniProtKB-KW"/>
</dbReference>
<reference evidence="7 10" key="3">
    <citation type="submission" date="2019-06" db="EMBL/GenBank/DDBJ databases">
        <title>Whole genome shotgun sequence of Brevibacillus reuszeri NBRC 15719.</title>
        <authorList>
            <person name="Hosoyama A."/>
            <person name="Uohara A."/>
            <person name="Ohji S."/>
            <person name="Ichikawa N."/>
        </authorList>
    </citation>
    <scope>NUCLEOTIDE SEQUENCE [LARGE SCALE GENOMIC DNA]</scope>
    <source>
        <strain evidence="7 10">NBRC 15719</strain>
    </source>
</reference>
<dbReference type="PATRIC" id="fig|54915.3.peg.3952"/>
<keyword evidence="10" id="KW-1185">Reference proteome</keyword>
<comment type="caution">
    <text evidence="8">The sequence shown here is derived from an EMBL/GenBank/DDBJ whole genome shotgun (WGS) entry which is preliminary data.</text>
</comment>
<comment type="catalytic activity">
    <reaction evidence="5">
        <text>malonyl-[ACP] + S-adenosyl-L-methionine = malonyl-[ACP] methyl ester + S-adenosyl-L-homocysteine</text>
        <dbReference type="Rhea" id="RHEA:17105"/>
        <dbReference type="Rhea" id="RHEA-COMP:9623"/>
        <dbReference type="Rhea" id="RHEA-COMP:9954"/>
        <dbReference type="ChEBI" id="CHEBI:57856"/>
        <dbReference type="ChEBI" id="CHEBI:59789"/>
        <dbReference type="ChEBI" id="CHEBI:78449"/>
        <dbReference type="ChEBI" id="CHEBI:78845"/>
        <dbReference type="EC" id="2.1.1.197"/>
    </reaction>
</comment>
<dbReference type="OrthoDB" id="9760689at2"/>
<dbReference type="GO" id="GO:0009102">
    <property type="term" value="P:biotin biosynthetic process"/>
    <property type="evidence" value="ECO:0007669"/>
    <property type="project" value="UniProtKB-UniRule"/>
</dbReference>
<dbReference type="UniPathway" id="UPA00078"/>
<accession>A0A0K9YSX3</accession>
<dbReference type="PANTHER" id="PTHR13090:SF1">
    <property type="entry name" value="ARGININE-HYDROXYLASE NDUFAF5, MITOCHONDRIAL"/>
    <property type="match status" value="1"/>
</dbReference>
<evidence type="ECO:0000313" key="10">
    <source>
        <dbReference type="Proteomes" id="UP000319578"/>
    </source>
</evidence>
<dbReference type="GO" id="GO:0010340">
    <property type="term" value="F:carboxyl-O-methyltransferase activity"/>
    <property type="evidence" value="ECO:0007669"/>
    <property type="project" value="UniProtKB-UniRule"/>
</dbReference>
<dbReference type="Pfam" id="PF13649">
    <property type="entry name" value="Methyltransf_25"/>
    <property type="match status" value="1"/>
</dbReference>
<dbReference type="EC" id="2.1.1.197" evidence="5"/>
<keyword evidence="3 5" id="KW-0949">S-adenosyl-L-methionine</keyword>
<evidence type="ECO:0000313" key="7">
    <source>
        <dbReference type="EMBL" id="GED67507.1"/>
    </source>
</evidence>
<comment type="function">
    <text evidence="5">Converts the free carboxyl group of a malonyl-thioester to its methyl ester by transfer of a methyl group from S-adenosyl-L-methionine (SAM). It allows to synthesize pimeloyl-ACP via the fatty acid synthetic pathway.</text>
</comment>
<reference evidence="8" key="2">
    <citation type="submission" date="2015-07" db="EMBL/GenBank/DDBJ databases">
        <title>MeaNS - Measles Nucleotide Surveillance Program.</title>
        <authorList>
            <person name="Tran T."/>
            <person name="Druce J."/>
        </authorList>
    </citation>
    <scope>NUCLEOTIDE SEQUENCE</scope>
    <source>
        <strain evidence="8">DSM 9887</strain>
    </source>
</reference>
<dbReference type="RefSeq" id="WP_049740866.1">
    <property type="nucleotide sequence ID" value="NZ_BJON01000004.1"/>
</dbReference>
<dbReference type="InterPro" id="IPR050602">
    <property type="entry name" value="Malonyl-ACP_OMT"/>
</dbReference>
<sequence length="272" mass="30451">MGRTVVGSRFSAKAQSYEKYALVQKQMATGLFEMVKESACTTNVRHMLEIGCGTGGLTCLARKHFQEASYQAIDVASGMLQKAKERLAKLHLSCSFLQEDAEDWVWRQPAGSQDLILSGACFQWFTQPERTLRGLYRLLRLEGNLFFSTFGSATFCELHDSFAYAHASLGEPNVRHGLYLMDASEWSEMIGRAGFRDIRVSSQKVILTYPTVMDFLHAVKAVGANASHDQTGGLGSRKLMLEMMRSYERIYGSEQGVPVTYEIVYVHGKRSV</sequence>
<dbReference type="PANTHER" id="PTHR13090">
    <property type="entry name" value="ARGININE-HYDROXYLASE NDUFAF5, MITOCHONDRIAL"/>
    <property type="match status" value="1"/>
</dbReference>
<reference evidence="9" key="1">
    <citation type="submission" date="2015-07" db="EMBL/GenBank/DDBJ databases">
        <title>Genome sequencing project for genomic taxonomy and phylogenomics of Bacillus-like bacteria.</title>
        <authorList>
            <person name="Liu B."/>
            <person name="Wang J."/>
            <person name="Zhu Y."/>
            <person name="Liu G."/>
            <person name="Chen Q."/>
            <person name="Chen Z."/>
            <person name="Lan J."/>
            <person name="Che J."/>
            <person name="Ge C."/>
            <person name="Shi H."/>
            <person name="Pan Z."/>
            <person name="Liu X."/>
        </authorList>
    </citation>
    <scope>NUCLEOTIDE SEQUENCE [LARGE SCALE GENOMIC DNA]</scope>
    <source>
        <strain evidence="9">DSM 9887</strain>
    </source>
</reference>
<gene>
    <name evidence="5 7" type="primary">bioC</name>
    <name evidence="8" type="ORF">ADS79_24060</name>
    <name evidence="7" type="ORF">BRE01_12090</name>
</gene>
<evidence type="ECO:0000256" key="5">
    <source>
        <dbReference type="HAMAP-Rule" id="MF_00835"/>
    </source>
</evidence>
<protein>
    <recommendedName>
        <fullName evidence="5">Malonyl-[acyl-carrier protein] O-methyltransferase</fullName>
        <shortName evidence="5">Malonyl-ACP O-methyltransferase</shortName>
        <ecNumber evidence="5">2.1.1.197</ecNumber>
    </recommendedName>
    <alternativeName>
        <fullName evidence="5">Biotin synthesis protein BioC</fullName>
    </alternativeName>
</protein>
<evidence type="ECO:0000256" key="1">
    <source>
        <dbReference type="ARBA" id="ARBA00022603"/>
    </source>
</evidence>
<evidence type="ECO:0000313" key="9">
    <source>
        <dbReference type="Proteomes" id="UP000036834"/>
    </source>
</evidence>
<dbReference type="InterPro" id="IPR041698">
    <property type="entry name" value="Methyltransf_25"/>
</dbReference>
<evidence type="ECO:0000256" key="4">
    <source>
        <dbReference type="ARBA" id="ARBA00022756"/>
    </source>
</evidence>
<dbReference type="EMBL" id="LGIQ01000009">
    <property type="protein sequence ID" value="KNB71824.1"/>
    <property type="molecule type" value="Genomic_DNA"/>
</dbReference>
<comment type="similarity">
    <text evidence="5">Belongs to the methyltransferase superfamily.</text>
</comment>
<dbReference type="InterPro" id="IPR011814">
    <property type="entry name" value="BioC"/>
</dbReference>